<organism evidence="2 3">
    <name type="scientific">Penicillium salamii</name>
    <dbReference type="NCBI Taxonomy" id="1612424"/>
    <lineage>
        <taxon>Eukaryota</taxon>
        <taxon>Fungi</taxon>
        <taxon>Dikarya</taxon>
        <taxon>Ascomycota</taxon>
        <taxon>Pezizomycotina</taxon>
        <taxon>Eurotiomycetes</taxon>
        <taxon>Eurotiomycetidae</taxon>
        <taxon>Eurotiales</taxon>
        <taxon>Aspergillaceae</taxon>
        <taxon>Penicillium</taxon>
    </lineage>
</organism>
<name>A0A9W4IV37_9EURO</name>
<evidence type="ECO:0000259" key="1">
    <source>
        <dbReference type="Pfam" id="PF24969"/>
    </source>
</evidence>
<keyword evidence="3" id="KW-1185">Reference proteome</keyword>
<dbReference type="AlphaFoldDB" id="A0A9W4IV37"/>
<gene>
    <name evidence="2" type="ORF">PSALAMII_LOCUS2940</name>
</gene>
<feature type="domain" description="Leucine-rich repeat" evidence="1">
    <location>
        <begin position="183"/>
        <end position="389"/>
    </location>
</feature>
<accession>A0A9W4IV37</accession>
<dbReference type="Pfam" id="PF24969">
    <property type="entry name" value="LRR_15"/>
    <property type="match status" value="1"/>
</dbReference>
<proteinExistence type="predicted"/>
<comment type="caution">
    <text evidence="2">The sequence shown here is derived from an EMBL/GenBank/DDBJ whole genome shotgun (WGS) entry which is preliminary data.</text>
</comment>
<evidence type="ECO:0000313" key="2">
    <source>
        <dbReference type="EMBL" id="CAG8343952.1"/>
    </source>
</evidence>
<dbReference type="InterPro" id="IPR056867">
    <property type="entry name" value="LRR_15"/>
</dbReference>
<protein>
    <recommendedName>
        <fullName evidence="1">Leucine-rich repeat domain-containing protein</fullName>
    </recommendedName>
</protein>
<evidence type="ECO:0000313" key="3">
    <source>
        <dbReference type="Proteomes" id="UP001152649"/>
    </source>
</evidence>
<dbReference type="OrthoDB" id="5130616at2759"/>
<reference evidence="2" key="1">
    <citation type="submission" date="2021-07" db="EMBL/GenBank/DDBJ databases">
        <authorList>
            <person name="Branca A.L. A."/>
        </authorList>
    </citation>
    <scope>NUCLEOTIDE SEQUENCE</scope>
</reference>
<sequence length="443" mass="51176">MSILNNDILLLISEHIDVQEDQINLLLVCREWYSLFLPKVYHSVRLEREKIFPLVRSIQANPRIGSSIRQLQVEWSSRHNSEQHAGIEIDEILKTLGTSDSDQTLDEWKEDLRFGCPDSWLVVLVLLVPFVKRMDMNTHFSYYFFPMLGRILKGAFGRGLPLQHLETARFWTEGSKTHYMAKELLPFFSLPSMREFIGSGICESENENDEEPVFTVFGPGTSTITKINFGGHYRNNGCKGFTDFIHSCAKLEIFDYQHDNKAIWGFSHLDIRPLLFYKALWSHKDTLRELRLNNQGENDPMRDHEENDGRWDGFGSLAEFNQLRELQIPLRILLQFDTTDQPGVSLVEVLPSSLEYLNLAYCGEKDFEVVIENLRTLLAQREQFPNIKKLEVKPEIVEKIEGTWGEFRVPASTQERFAPIGSICHGLGIDFGLNMRGNLKFRG</sequence>
<dbReference type="Proteomes" id="UP001152649">
    <property type="component" value="Unassembled WGS sequence"/>
</dbReference>
<dbReference type="EMBL" id="CAJVPG010000111">
    <property type="protein sequence ID" value="CAG8343952.1"/>
    <property type="molecule type" value="Genomic_DNA"/>
</dbReference>